<sequence length="519" mass="55896">MLANIQNIPLNEKLRDSNPKINQNFQSLNNELTGHINSTSAHKAEDITYTGQVPGGDVKEAIENVNGRISEIVAQSGDDITELVDARDGYPVLGDRLDASDADLARKANVRWFDVKDYGAIGNGVADDTDAILSAIAAIPDDETYWLEGGKTGGILFFPLGKYRVSRQIDITKAGIQVIGIGSNASVIMPTSNFVGDSVLFFRKTGVSYPFTGLVIENIGVYLDDAQNCNGITVERAYDSVNMLNVWIKNVGDTVSALKMIPDPDATDTISQTILLENVIGIHKLKTATAPVFYFDKCQEMQLIGCKAFATWQSQGKANCYPMEFVDCRGVMVIGCSVTFTSKYGMKIAAVSRMSAGIVIDGCTFETCDNIIEIKGTSSYMVRNVTFRAMRSEASGGKFDLDFLQYSRIESQPYSVTVGSGCANVHIDCYGASAITDNGTNTTIFSVGVADAVLSASTNIFLRASAGKNMAQFNEPPSSNTTALTLRMNKGGFMFSSRVEVGAVDSGGTGYRILRVPNS</sequence>
<reference evidence="2 3" key="1">
    <citation type="submission" date="2018-09" db="EMBL/GenBank/DDBJ databases">
        <title>Genome Sequence of Paenibacillus lautus Strain E7593-69, Azo Dye-Degrading Bacteria, Isolated from Commercial Tattoo Inks.</title>
        <authorList>
            <person name="Nho S.W."/>
            <person name="Kim S.-J."/>
            <person name="Kweon O."/>
            <person name="Cerniglia C.E."/>
        </authorList>
    </citation>
    <scope>NUCLEOTIDE SEQUENCE [LARGE SCALE GENOMIC DNA]</scope>
    <source>
        <strain evidence="2 3">E7593-69</strain>
    </source>
</reference>
<proteinExistence type="predicted"/>
<dbReference type="SUPFAM" id="SSF51126">
    <property type="entry name" value="Pectin lyase-like"/>
    <property type="match status" value="1"/>
</dbReference>
<dbReference type="InterPro" id="IPR024535">
    <property type="entry name" value="RHGA/B-epi-like_pectate_lyase"/>
</dbReference>
<dbReference type="EMBL" id="CP032412">
    <property type="protein sequence ID" value="AYB47122.1"/>
    <property type="molecule type" value="Genomic_DNA"/>
</dbReference>
<evidence type="ECO:0000259" key="1">
    <source>
        <dbReference type="Pfam" id="PF12708"/>
    </source>
</evidence>
<dbReference type="Proteomes" id="UP000266552">
    <property type="component" value="Chromosome"/>
</dbReference>
<keyword evidence="3" id="KW-1185">Reference proteome</keyword>
<dbReference type="InterPro" id="IPR012334">
    <property type="entry name" value="Pectin_lyas_fold"/>
</dbReference>
<feature type="domain" description="Rhamnogalacturonase A/B/Epimerase-like pectate lyase" evidence="1">
    <location>
        <begin position="112"/>
        <end position="206"/>
    </location>
</feature>
<dbReference type="Gene3D" id="2.160.20.10">
    <property type="entry name" value="Single-stranded right-handed beta-helix, Pectin lyase-like"/>
    <property type="match status" value="1"/>
</dbReference>
<dbReference type="InterPro" id="IPR011050">
    <property type="entry name" value="Pectin_lyase_fold/virulence"/>
</dbReference>
<dbReference type="KEGG" id="plw:D5F53_29185"/>
<dbReference type="AlphaFoldDB" id="A0A385TXA5"/>
<name>A0A385TXA5_PAELA</name>
<gene>
    <name evidence="2" type="ORF">D5F53_29185</name>
</gene>
<protein>
    <recommendedName>
        <fullName evidence="1">Rhamnogalacturonase A/B/Epimerase-like pectate lyase domain-containing protein</fullName>
    </recommendedName>
</protein>
<evidence type="ECO:0000313" key="2">
    <source>
        <dbReference type="EMBL" id="AYB47122.1"/>
    </source>
</evidence>
<accession>A0A385TXA5</accession>
<dbReference type="Pfam" id="PF12708">
    <property type="entry name" value="Pect-lyase_RHGA_epim"/>
    <property type="match status" value="1"/>
</dbReference>
<organism evidence="2 3">
    <name type="scientific">Paenibacillus lautus</name>
    <name type="common">Bacillus lautus</name>
    <dbReference type="NCBI Taxonomy" id="1401"/>
    <lineage>
        <taxon>Bacteria</taxon>
        <taxon>Bacillati</taxon>
        <taxon>Bacillota</taxon>
        <taxon>Bacilli</taxon>
        <taxon>Bacillales</taxon>
        <taxon>Paenibacillaceae</taxon>
        <taxon>Paenibacillus</taxon>
    </lineage>
</organism>
<evidence type="ECO:0000313" key="3">
    <source>
        <dbReference type="Proteomes" id="UP000266552"/>
    </source>
</evidence>